<name>A0A4V0NE71_SORCE</name>
<dbReference type="InterPro" id="IPR019694">
    <property type="entry name" value="Phage_HP1_Orf23"/>
</dbReference>
<dbReference type="OrthoDB" id="2078336at2"/>
<accession>A0A4V0NE71</accession>
<dbReference type="Pfam" id="PF10758">
    <property type="entry name" value="DUF2586"/>
    <property type="match status" value="1"/>
</dbReference>
<dbReference type="EMBL" id="CP012670">
    <property type="protein sequence ID" value="AUX25152.1"/>
    <property type="molecule type" value="Genomic_DNA"/>
</dbReference>
<proteinExistence type="predicted"/>
<sequence length="485" mass="51634">MSTPSIEIEVLDNQLGIRAPADAVLAIVATAADGPFYTPVPTTRTKDLVDTFVAGPLVEAGAYAIERYGLTVLPVRTDASVAGGFGTLTADLQGTSEATIDDTTEPTDELEVVIRFLTGGTVGTDGITYQYSLDGGRTLSTTRALGTANNIVLPEAGNVRVNLAEGTIGARGQLSFPTTAPCWNADELAEAITALRQTQARWTLLEVYGDLDSVALSALDAGLEAMHSSGRNRRAIAHARKPNADETPATYLAALSTAFGDSFSRRVAVCAGYAKIDSSVSRRRYRRPPSLAVAPLAASVTEEIDLAELAYGPLPGVHIRDANGNPDEHDETVFPGLDDARFLTLRSWENRAGVWVNNPRLFAPVGSDFLYLQYGRVIDLACDVVRTELEPILSRGVEVLRDGSGRIDPEVATSIEGQLNARLGDAIVAKRKGTAVTFTLSRTDDVLRTGSIGWQVRVLPLAYIKKLRGTVALVASASAPANVRE</sequence>
<evidence type="ECO:0008006" key="3">
    <source>
        <dbReference type="Google" id="ProtNLM"/>
    </source>
</evidence>
<gene>
    <name evidence="1" type="ORF">SOCEGT47_056960</name>
</gene>
<organism evidence="1 2">
    <name type="scientific">Sorangium cellulosum</name>
    <name type="common">Polyangium cellulosum</name>
    <dbReference type="NCBI Taxonomy" id="56"/>
    <lineage>
        <taxon>Bacteria</taxon>
        <taxon>Pseudomonadati</taxon>
        <taxon>Myxococcota</taxon>
        <taxon>Polyangia</taxon>
        <taxon>Polyangiales</taxon>
        <taxon>Polyangiaceae</taxon>
        <taxon>Sorangium</taxon>
    </lineage>
</organism>
<dbReference type="RefSeq" id="WP_129351898.1">
    <property type="nucleotide sequence ID" value="NZ_CP012670.1"/>
</dbReference>
<evidence type="ECO:0000313" key="2">
    <source>
        <dbReference type="Proteomes" id="UP000295781"/>
    </source>
</evidence>
<protein>
    <recommendedName>
        <fullName evidence="3">Phage tail protein</fullName>
    </recommendedName>
</protein>
<reference evidence="1 2" key="1">
    <citation type="submission" date="2015-09" db="EMBL/GenBank/DDBJ databases">
        <title>Sorangium comparison.</title>
        <authorList>
            <person name="Zaburannyi N."/>
            <person name="Bunk B."/>
            <person name="Overmann J."/>
            <person name="Mueller R."/>
        </authorList>
    </citation>
    <scope>NUCLEOTIDE SEQUENCE [LARGE SCALE GENOMIC DNA]</scope>
    <source>
        <strain evidence="1 2">So ceGT47</strain>
    </source>
</reference>
<evidence type="ECO:0000313" key="1">
    <source>
        <dbReference type="EMBL" id="AUX25152.1"/>
    </source>
</evidence>
<dbReference type="AlphaFoldDB" id="A0A4V0NE71"/>
<dbReference type="Proteomes" id="UP000295781">
    <property type="component" value="Chromosome"/>
</dbReference>